<proteinExistence type="predicted"/>
<dbReference type="EMBL" id="BEXB01000016">
    <property type="protein sequence ID" value="GAY76692.1"/>
    <property type="molecule type" value="Genomic_DNA"/>
</dbReference>
<accession>A0A4Y1ZC68</accession>
<dbReference type="AlphaFoldDB" id="A0A4Y1ZC68"/>
<name>A0A4Y1ZC68_9BACL</name>
<comment type="caution">
    <text evidence="1">The sequence shown here is derived from an EMBL/GenBank/DDBJ whole genome shotgun (WGS) entry which is preliminary data.</text>
</comment>
<evidence type="ECO:0000313" key="1">
    <source>
        <dbReference type="EMBL" id="GAY76692.1"/>
    </source>
</evidence>
<organism evidence="1 2">
    <name type="scientific">Sporolactobacillus inulinus</name>
    <dbReference type="NCBI Taxonomy" id="2078"/>
    <lineage>
        <taxon>Bacteria</taxon>
        <taxon>Bacillati</taxon>
        <taxon>Bacillota</taxon>
        <taxon>Bacilli</taxon>
        <taxon>Bacillales</taxon>
        <taxon>Sporolactobacillaceae</taxon>
        <taxon>Sporolactobacillus</taxon>
    </lineage>
</organism>
<reference evidence="1 2" key="1">
    <citation type="submission" date="2017-11" db="EMBL/GenBank/DDBJ databases">
        <title>Draft Genome Sequence of Sporolactobacillus inulinus NBRC 111894 Isolated from Koso, a Japanese Sugar-Vegetable Fermented Beverage.</title>
        <authorList>
            <person name="Chiou T.Y."/>
            <person name="Oshima K."/>
            <person name="Suda W."/>
            <person name="Hattori M."/>
            <person name="Takahashi T."/>
        </authorList>
    </citation>
    <scope>NUCLEOTIDE SEQUENCE [LARGE SCALE GENOMIC DNA]</scope>
    <source>
        <strain evidence="1 2">NBRC111894</strain>
    </source>
</reference>
<sequence length="48" mass="5066">MEKAPCYPLAFLKPIRCRYAMVNVDPGLASVVSIATPQIAALGSSAPF</sequence>
<dbReference type="Proteomes" id="UP000319716">
    <property type="component" value="Unassembled WGS sequence"/>
</dbReference>
<evidence type="ECO:0000313" key="2">
    <source>
        <dbReference type="Proteomes" id="UP000319716"/>
    </source>
</evidence>
<protein>
    <submittedName>
        <fullName evidence="1">Uncharacterized protein</fullName>
    </submittedName>
</protein>
<gene>
    <name evidence="1" type="ORF">NBRC111894_2246</name>
</gene>